<protein>
    <submittedName>
        <fullName evidence="1">Uncharacterized protein</fullName>
    </submittedName>
</protein>
<dbReference type="OrthoDB" id="5813516at2"/>
<name>A0A2T3N986_9GAMM</name>
<dbReference type="AlphaFoldDB" id="A0A2T3N986"/>
<organism evidence="1 2">
    <name type="scientific">Photobacterium rosenbergii</name>
    <dbReference type="NCBI Taxonomy" id="294936"/>
    <lineage>
        <taxon>Bacteria</taxon>
        <taxon>Pseudomonadati</taxon>
        <taxon>Pseudomonadota</taxon>
        <taxon>Gammaproteobacteria</taxon>
        <taxon>Vibrionales</taxon>
        <taxon>Vibrionaceae</taxon>
        <taxon>Photobacterium</taxon>
    </lineage>
</organism>
<evidence type="ECO:0000313" key="2">
    <source>
        <dbReference type="Proteomes" id="UP000241346"/>
    </source>
</evidence>
<proteinExistence type="predicted"/>
<accession>A0A2T3N986</accession>
<comment type="caution">
    <text evidence="1">The sequence shown here is derived from an EMBL/GenBank/DDBJ whole genome shotgun (WGS) entry which is preliminary data.</text>
</comment>
<gene>
    <name evidence="1" type="ORF">C9J01_19985</name>
</gene>
<dbReference type="RefSeq" id="WP_107299909.1">
    <property type="nucleotide sequence ID" value="NZ_PYMB01000013.1"/>
</dbReference>
<dbReference type="Proteomes" id="UP000241346">
    <property type="component" value="Unassembled WGS sequence"/>
</dbReference>
<reference evidence="1 2" key="1">
    <citation type="submission" date="2018-03" db="EMBL/GenBank/DDBJ databases">
        <title>Whole genome sequencing of Histamine producing bacteria.</title>
        <authorList>
            <person name="Butler K."/>
        </authorList>
    </citation>
    <scope>NUCLEOTIDE SEQUENCE [LARGE SCALE GENOMIC DNA]</scope>
    <source>
        <strain evidence="1 2">DSM 19138</strain>
    </source>
</reference>
<dbReference type="EMBL" id="PYMB01000013">
    <property type="protein sequence ID" value="PSW09832.1"/>
    <property type="molecule type" value="Genomic_DNA"/>
</dbReference>
<sequence length="234" mass="26380">MPLVFPVTRFFRLTVSFNQLAPCLFTLFTALVLFSPISNANVFQQDFEFGDSADYISSLPESFDCSALYQTSEGAESEGKAFCFDQTNLFNTQGGMLTAFISEGRVDAVEYMLEMSWANYNAVLAGLRRQNYVFAQVTVGGETLDVLSGLKVLDQQTLDDQLFTLANHSDFLVLREFILLDHRSFKRALKTDIKSVENWLSGNNPKRGFERLTLIRVTVKDNEILLKASQPFSD</sequence>
<evidence type="ECO:0000313" key="1">
    <source>
        <dbReference type="EMBL" id="PSW09832.1"/>
    </source>
</evidence>